<dbReference type="RefSeq" id="WP_068515258.1">
    <property type="nucleotide sequence ID" value="NZ_AP014945.1"/>
</dbReference>
<dbReference type="Pfam" id="PF08843">
    <property type="entry name" value="AbiEii"/>
    <property type="match status" value="1"/>
</dbReference>
<dbReference type="OrthoDB" id="9794849at2"/>
<reference evidence="1 2" key="1">
    <citation type="journal article" date="2016" name="Int. J. Syst. Evol. Microbiol.">
        <title>Caldimicrobium thiodismutans sp. nov., a sulfur-disproportionating bacterium isolated from a hot spring, and emended description of the genus Caldimicrobium.</title>
        <authorList>
            <person name="Kojima H."/>
            <person name="Umezawa K."/>
            <person name="Fukui M."/>
        </authorList>
    </citation>
    <scope>NUCLEOTIDE SEQUENCE [LARGE SCALE GENOMIC DNA]</scope>
    <source>
        <strain evidence="1 2">TF1</strain>
    </source>
</reference>
<evidence type="ECO:0008006" key="3">
    <source>
        <dbReference type="Google" id="ProtNLM"/>
    </source>
</evidence>
<dbReference type="EMBL" id="AP014945">
    <property type="protein sequence ID" value="BAU23755.1"/>
    <property type="molecule type" value="Genomic_DNA"/>
</dbReference>
<proteinExistence type="predicted"/>
<dbReference type="AlphaFoldDB" id="A0A0U4W3U0"/>
<dbReference type="InterPro" id="IPR014942">
    <property type="entry name" value="AbiEii"/>
</dbReference>
<keyword evidence="2" id="KW-1185">Reference proteome</keyword>
<gene>
    <name evidence="1" type="ORF">THC_1389</name>
</gene>
<dbReference type="STRING" id="1653476.THC_1389"/>
<dbReference type="KEGG" id="cthi:THC_1389"/>
<sequence length="211" mass="25401">MKKLSRPQKEALEKVVNSSLTEGFYLAGGTALTIKYSHRTSEDFDFFTFPEYQINLITFDVKTHNLPLEWLIKKRDTLIFFYLIYSHQIKFSFFQYPYPLLEKPKFHTELKIYIACDIDIACMKAISIAQRGSKKDFFDLWFLIRHHRWELKDLLNFLKKKYSNYNPAIFLKALTYFEDGERESFPEIDPLWPEIKEYFLQRVSNYLKNLN</sequence>
<protein>
    <recommendedName>
        <fullName evidence="3">Nucleotidyl transferase AbiEii/AbiGii toxin family protein</fullName>
    </recommendedName>
</protein>
<dbReference type="Gene3D" id="3.10.450.620">
    <property type="entry name" value="JHP933, nucleotidyltransferase-like core domain"/>
    <property type="match status" value="1"/>
</dbReference>
<evidence type="ECO:0000313" key="1">
    <source>
        <dbReference type="EMBL" id="BAU23755.1"/>
    </source>
</evidence>
<dbReference type="Proteomes" id="UP000068196">
    <property type="component" value="Chromosome"/>
</dbReference>
<reference evidence="2" key="2">
    <citation type="journal article" date="2016" name="Int. J. Syst. Evol. Microbiol.">
        <title>Caldimicrobium thiodismutans sp. nov., a sulfur-disproportionating bacterium isolated from a hot spring.</title>
        <authorList>
            <person name="Kojima H."/>
            <person name="Umezawa K."/>
            <person name="Fukui M."/>
        </authorList>
    </citation>
    <scope>NUCLEOTIDE SEQUENCE [LARGE SCALE GENOMIC DNA]</scope>
    <source>
        <strain evidence="2">TF1</strain>
    </source>
</reference>
<evidence type="ECO:0000313" key="2">
    <source>
        <dbReference type="Proteomes" id="UP000068196"/>
    </source>
</evidence>
<name>A0A0U4W3U0_9BACT</name>
<accession>A0A0U4W3U0</accession>
<organism evidence="1 2">
    <name type="scientific">Caldimicrobium thiodismutans</name>
    <dbReference type="NCBI Taxonomy" id="1653476"/>
    <lineage>
        <taxon>Bacteria</taxon>
        <taxon>Pseudomonadati</taxon>
        <taxon>Thermodesulfobacteriota</taxon>
        <taxon>Thermodesulfobacteria</taxon>
        <taxon>Thermodesulfobacteriales</taxon>
        <taxon>Thermodesulfobacteriaceae</taxon>
        <taxon>Caldimicrobium</taxon>
    </lineage>
</organism>